<dbReference type="EMBL" id="JAPEVG010000276">
    <property type="protein sequence ID" value="KAJ8469750.1"/>
    <property type="molecule type" value="Genomic_DNA"/>
</dbReference>
<organism evidence="1 2">
    <name type="scientific">Trametes cubensis</name>
    <dbReference type="NCBI Taxonomy" id="1111947"/>
    <lineage>
        <taxon>Eukaryota</taxon>
        <taxon>Fungi</taxon>
        <taxon>Dikarya</taxon>
        <taxon>Basidiomycota</taxon>
        <taxon>Agaricomycotina</taxon>
        <taxon>Agaricomycetes</taxon>
        <taxon>Polyporales</taxon>
        <taxon>Polyporaceae</taxon>
        <taxon>Trametes</taxon>
    </lineage>
</organism>
<proteinExistence type="predicted"/>
<gene>
    <name evidence="1" type="ORF">ONZ51_g8785</name>
</gene>
<protein>
    <submittedName>
        <fullName evidence="1">Uncharacterized protein</fullName>
    </submittedName>
</protein>
<evidence type="ECO:0000313" key="2">
    <source>
        <dbReference type="Proteomes" id="UP001215151"/>
    </source>
</evidence>
<sequence>MLTKDAFMSLNNFETLYDSVARNASAPPEQEVLFPQLYGQNHAFAIAGKRDYLLSLLSGDLNGRATQPNKFYYRTEKADPTLHFGRRRTASHLNAAAAAKRDKKTHMNGAVSNGRDAIGRPYRTHLIQTVSKALMRKSFEIVVSDPDMRAWYFQGCDCRNDNGG</sequence>
<dbReference type="AlphaFoldDB" id="A0AAD7X7W6"/>
<reference evidence="1" key="1">
    <citation type="submission" date="2022-11" db="EMBL/GenBank/DDBJ databases">
        <title>Genome Sequence of Cubamyces cubensis.</title>
        <authorList>
            <person name="Buettner E."/>
        </authorList>
    </citation>
    <scope>NUCLEOTIDE SEQUENCE</scope>
    <source>
        <strain evidence="1">MPL-01</strain>
    </source>
</reference>
<evidence type="ECO:0000313" key="1">
    <source>
        <dbReference type="EMBL" id="KAJ8469750.1"/>
    </source>
</evidence>
<comment type="caution">
    <text evidence="1">The sequence shown here is derived from an EMBL/GenBank/DDBJ whole genome shotgun (WGS) entry which is preliminary data.</text>
</comment>
<accession>A0AAD7X7W6</accession>
<dbReference type="Proteomes" id="UP001215151">
    <property type="component" value="Unassembled WGS sequence"/>
</dbReference>
<keyword evidence="2" id="KW-1185">Reference proteome</keyword>
<name>A0AAD7X7W6_9APHY</name>